<dbReference type="AlphaFoldDB" id="C0EII5"/>
<dbReference type="STRING" id="537013.CLOSTMETH_03680"/>
<proteinExistence type="predicted"/>
<dbReference type="HOGENOM" id="CLU_3006147_0_0_9"/>
<evidence type="ECO:0000313" key="1">
    <source>
        <dbReference type="EMBL" id="EEG28781.1"/>
    </source>
</evidence>
<dbReference type="EMBL" id="ACEC01000126">
    <property type="protein sequence ID" value="EEG28781.1"/>
    <property type="molecule type" value="Genomic_DNA"/>
</dbReference>
<reference evidence="1 2" key="2">
    <citation type="submission" date="2009-02" db="EMBL/GenBank/DDBJ databases">
        <title>Draft genome sequence of Clostridium methylpentosum (DSM 5476).</title>
        <authorList>
            <person name="Sudarsanam P."/>
            <person name="Ley R."/>
            <person name="Guruge J."/>
            <person name="Turnbaugh P.J."/>
            <person name="Mahowald M."/>
            <person name="Liep D."/>
            <person name="Gordon J."/>
        </authorList>
    </citation>
    <scope>NUCLEOTIDE SEQUENCE [LARGE SCALE GENOMIC DNA]</scope>
    <source>
        <strain evidence="1 2">DSM 5476</strain>
    </source>
</reference>
<gene>
    <name evidence="1" type="ORF">CLOSTMETH_03680</name>
</gene>
<protein>
    <submittedName>
        <fullName evidence="1">Uncharacterized protein</fullName>
    </submittedName>
</protein>
<accession>C0EII5</accession>
<keyword evidence="2" id="KW-1185">Reference proteome</keyword>
<organism evidence="1 2">
    <name type="scientific">[Clostridium] methylpentosum DSM 5476</name>
    <dbReference type="NCBI Taxonomy" id="537013"/>
    <lineage>
        <taxon>Bacteria</taxon>
        <taxon>Bacillati</taxon>
        <taxon>Bacillota</taxon>
        <taxon>Clostridia</taxon>
        <taxon>Eubacteriales</taxon>
        <taxon>Oscillospiraceae</taxon>
        <taxon>Oscillospiraceae incertae sedis</taxon>
    </lineage>
</organism>
<name>C0EII5_9FIRM</name>
<reference evidence="1 2" key="1">
    <citation type="submission" date="2009-01" db="EMBL/GenBank/DDBJ databases">
        <authorList>
            <person name="Fulton L."/>
            <person name="Clifton S."/>
            <person name="Fulton B."/>
            <person name="Xu J."/>
            <person name="Minx P."/>
            <person name="Pepin K.H."/>
            <person name="Johnson M."/>
            <person name="Bhonagiri V."/>
            <person name="Nash W.E."/>
            <person name="Mardis E.R."/>
            <person name="Wilson R.K."/>
        </authorList>
    </citation>
    <scope>NUCLEOTIDE SEQUENCE [LARGE SCALE GENOMIC DNA]</scope>
    <source>
        <strain evidence="1 2">DSM 5476</strain>
    </source>
</reference>
<dbReference type="Proteomes" id="UP000003340">
    <property type="component" value="Unassembled WGS sequence"/>
</dbReference>
<comment type="caution">
    <text evidence="1">The sequence shown here is derived from an EMBL/GenBank/DDBJ whole genome shotgun (WGS) entry which is preliminary data.</text>
</comment>
<sequence>MGSKALNTIFEISRIGSGASSGKVELRHSAASKRPAFVLYFAGFSARCYMELVKRR</sequence>
<evidence type="ECO:0000313" key="2">
    <source>
        <dbReference type="Proteomes" id="UP000003340"/>
    </source>
</evidence>